<dbReference type="Pfam" id="PF06612">
    <property type="entry name" value="DUF1146"/>
    <property type="match status" value="1"/>
</dbReference>
<feature type="transmembrane region" description="Helical" evidence="1">
    <location>
        <begin position="47"/>
        <end position="67"/>
    </location>
</feature>
<dbReference type="InterPro" id="IPR009526">
    <property type="entry name" value="DUF1146"/>
</dbReference>
<keyword evidence="1" id="KW-0812">Transmembrane</keyword>
<evidence type="ECO:0000256" key="1">
    <source>
        <dbReference type="SAM" id="Phobius"/>
    </source>
</evidence>
<keyword evidence="3" id="KW-1185">Reference proteome</keyword>
<feature type="transmembrane region" description="Helical" evidence="1">
    <location>
        <begin position="6"/>
        <end position="27"/>
    </location>
</feature>
<dbReference type="Proteomes" id="UP001597196">
    <property type="component" value="Unassembled WGS sequence"/>
</dbReference>
<keyword evidence="1" id="KW-0472">Membrane</keyword>
<sequence>MYQSMGLSGLVTLLSHFFFITLTFKLLLSLDMNKWFKPHQVRASQLLVMFLAIAIGYNVSEFVLSLVQSAQSLPLIFK</sequence>
<proteinExistence type="predicted"/>
<accession>A0ABW4CL81</accession>
<protein>
    <submittedName>
        <fullName evidence="2">DUF1146 family protein</fullName>
    </submittedName>
</protein>
<dbReference type="NCBIfam" id="TIGR02327">
    <property type="entry name" value="int_mem_ywzB"/>
    <property type="match status" value="1"/>
</dbReference>
<dbReference type="EMBL" id="JBHTOC010000013">
    <property type="protein sequence ID" value="MFD1430481.1"/>
    <property type="molecule type" value="Genomic_DNA"/>
</dbReference>
<gene>
    <name evidence="2" type="ORF">ACFQ4P_09505</name>
</gene>
<name>A0ABW4CL81_9LACO</name>
<organism evidence="2 3">
    <name type="scientific">Lacticaseibacillus mingshuiensis</name>
    <dbReference type="NCBI Taxonomy" id="2799574"/>
    <lineage>
        <taxon>Bacteria</taxon>
        <taxon>Bacillati</taxon>
        <taxon>Bacillota</taxon>
        <taxon>Bacilli</taxon>
        <taxon>Lactobacillales</taxon>
        <taxon>Lactobacillaceae</taxon>
        <taxon>Lacticaseibacillus</taxon>
    </lineage>
</organism>
<evidence type="ECO:0000313" key="2">
    <source>
        <dbReference type="EMBL" id="MFD1430481.1"/>
    </source>
</evidence>
<keyword evidence="1" id="KW-1133">Transmembrane helix</keyword>
<evidence type="ECO:0000313" key="3">
    <source>
        <dbReference type="Proteomes" id="UP001597196"/>
    </source>
</evidence>
<dbReference type="RefSeq" id="WP_125697368.1">
    <property type="nucleotide sequence ID" value="NZ_BOLQ01000013.1"/>
</dbReference>
<comment type="caution">
    <text evidence="2">The sequence shown here is derived from an EMBL/GenBank/DDBJ whole genome shotgun (WGS) entry which is preliminary data.</text>
</comment>
<reference evidence="3" key="1">
    <citation type="journal article" date="2019" name="Int. J. Syst. Evol. Microbiol.">
        <title>The Global Catalogue of Microorganisms (GCM) 10K type strain sequencing project: providing services to taxonomists for standard genome sequencing and annotation.</title>
        <authorList>
            <consortium name="The Broad Institute Genomics Platform"/>
            <consortium name="The Broad Institute Genome Sequencing Center for Infectious Disease"/>
            <person name="Wu L."/>
            <person name="Ma J."/>
        </authorList>
    </citation>
    <scope>NUCLEOTIDE SEQUENCE [LARGE SCALE GENOMIC DNA]</scope>
    <source>
        <strain evidence="3">CCM 8980</strain>
    </source>
</reference>